<reference evidence="1 2" key="1">
    <citation type="submission" date="2016-06" db="EMBL/GenBank/DDBJ databases">
        <title>Evolution of pathogenesis and genome organization in the Tremellales.</title>
        <authorList>
            <person name="Cuomo C."/>
            <person name="Litvintseva A."/>
            <person name="Heitman J."/>
            <person name="Chen Y."/>
            <person name="Sun S."/>
            <person name="Springer D."/>
            <person name="Dromer F."/>
            <person name="Young S."/>
            <person name="Zeng Q."/>
            <person name="Chapman S."/>
            <person name="Gujja S."/>
            <person name="Saif S."/>
            <person name="Birren B."/>
        </authorList>
    </citation>
    <scope>NUCLEOTIDE SEQUENCE [LARGE SCALE GENOMIC DNA]</scope>
    <source>
        <strain evidence="1 2">CBS 6039</strain>
    </source>
</reference>
<proteinExistence type="predicted"/>
<accession>A0A1E3I2E7</accession>
<dbReference type="EMBL" id="AWGJ01000002">
    <property type="protein sequence ID" value="ODN82813.1"/>
    <property type="molecule type" value="Genomic_DNA"/>
</dbReference>
<dbReference type="OrthoDB" id="10285980at2759"/>
<dbReference type="GeneID" id="30152391"/>
<organism evidence="1 2">
    <name type="scientific">Cryptococcus amylolentus CBS 6039</name>
    <dbReference type="NCBI Taxonomy" id="1295533"/>
    <lineage>
        <taxon>Eukaryota</taxon>
        <taxon>Fungi</taxon>
        <taxon>Dikarya</taxon>
        <taxon>Basidiomycota</taxon>
        <taxon>Agaricomycotina</taxon>
        <taxon>Tremellomycetes</taxon>
        <taxon>Tremellales</taxon>
        <taxon>Cryptococcaceae</taxon>
        <taxon>Cryptococcus</taxon>
    </lineage>
</organism>
<dbReference type="RefSeq" id="XP_018996813.1">
    <property type="nucleotide sequence ID" value="XM_019134386.1"/>
</dbReference>
<gene>
    <name evidence="1" type="ORF">L202_01082</name>
</gene>
<name>A0A1E3I2E7_9TREE</name>
<evidence type="ECO:0000313" key="1">
    <source>
        <dbReference type="EMBL" id="ODN82813.1"/>
    </source>
</evidence>
<sequence length="171" mass="19595">MTDHQQPQSVLISVTPSATDRTSALFPGTDVHNSEYTDDERPWEIMDVTIKGDNGEAVEVKVDEHYWVSKECEQEAEAYYADVYCVEPSQITIKRKSRFQPDNKSTGGWMSWDYGADGTIMRQQDTEWSRLCGCEDGTCLMRCVPISNGEQIIMDLNEEIKEKMHEEHEGF</sequence>
<comment type="caution">
    <text evidence="1">The sequence shown here is derived from an EMBL/GenBank/DDBJ whole genome shotgun (WGS) entry which is preliminary data.</text>
</comment>
<evidence type="ECO:0000313" key="2">
    <source>
        <dbReference type="Proteomes" id="UP000094065"/>
    </source>
</evidence>
<protein>
    <submittedName>
        <fullName evidence="1">Uncharacterized protein</fullName>
    </submittedName>
</protein>
<keyword evidence="2" id="KW-1185">Reference proteome</keyword>
<dbReference type="AlphaFoldDB" id="A0A1E3I2E7"/>
<dbReference type="Proteomes" id="UP000094065">
    <property type="component" value="Unassembled WGS sequence"/>
</dbReference>